<keyword evidence="2" id="KW-1185">Reference proteome</keyword>
<dbReference type="Gene3D" id="1.10.3910.10">
    <property type="entry name" value="SP0561-like"/>
    <property type="match status" value="1"/>
</dbReference>
<proteinExistence type="predicted"/>
<organism evidence="1 2">
    <name type="scientific">Kaistia terrae</name>
    <dbReference type="NCBI Taxonomy" id="537017"/>
    <lineage>
        <taxon>Bacteria</taxon>
        <taxon>Pseudomonadati</taxon>
        <taxon>Pseudomonadota</taxon>
        <taxon>Alphaproteobacteria</taxon>
        <taxon>Hyphomicrobiales</taxon>
        <taxon>Kaistiaceae</taxon>
        <taxon>Kaistia</taxon>
    </lineage>
</organism>
<evidence type="ECO:0000313" key="1">
    <source>
        <dbReference type="EMBL" id="MFC5517087.1"/>
    </source>
</evidence>
<evidence type="ECO:0000313" key="2">
    <source>
        <dbReference type="Proteomes" id="UP001596150"/>
    </source>
</evidence>
<dbReference type="PANTHER" id="PTHR39341">
    <property type="entry name" value="BSL7085 PROTEIN"/>
    <property type="match status" value="1"/>
</dbReference>
<accession>A0ABW0PZ89</accession>
<name>A0ABW0PZ89_9HYPH</name>
<dbReference type="RefSeq" id="WP_266345794.1">
    <property type="nucleotide sequence ID" value="NZ_JAPKNH010000011.1"/>
</dbReference>
<sequence>MEVALETMSMDAIMRRWPKTIRVVLRHHMLCVGCPMAPFQTVAEACRDNGVDRAVFLEDVRRVIEDGPG</sequence>
<dbReference type="InterPro" id="IPR023883">
    <property type="entry name" value="CHP03980_redox-disulphide"/>
</dbReference>
<gene>
    <name evidence="1" type="ORF">ACFPP9_14985</name>
</gene>
<comment type="caution">
    <text evidence="1">The sequence shown here is derived from an EMBL/GenBank/DDBJ whole genome shotgun (WGS) entry which is preliminary data.</text>
</comment>
<dbReference type="InterPro" id="IPR038062">
    <property type="entry name" value="ScdA-like_N_sf"/>
</dbReference>
<dbReference type="EMBL" id="JBHSML010000007">
    <property type="protein sequence ID" value="MFC5517087.1"/>
    <property type="molecule type" value="Genomic_DNA"/>
</dbReference>
<dbReference type="SUPFAM" id="SSF140683">
    <property type="entry name" value="SP0561-like"/>
    <property type="match status" value="1"/>
</dbReference>
<dbReference type="Proteomes" id="UP001596150">
    <property type="component" value="Unassembled WGS sequence"/>
</dbReference>
<reference evidence="2" key="1">
    <citation type="journal article" date="2019" name="Int. J. Syst. Evol. Microbiol.">
        <title>The Global Catalogue of Microorganisms (GCM) 10K type strain sequencing project: providing services to taxonomists for standard genome sequencing and annotation.</title>
        <authorList>
            <consortium name="The Broad Institute Genomics Platform"/>
            <consortium name="The Broad Institute Genome Sequencing Center for Infectious Disease"/>
            <person name="Wu L."/>
            <person name="Ma J."/>
        </authorList>
    </citation>
    <scope>NUCLEOTIDE SEQUENCE [LARGE SCALE GENOMIC DNA]</scope>
    <source>
        <strain evidence="2">KACC 12633</strain>
    </source>
</reference>
<dbReference type="PANTHER" id="PTHR39341:SF1">
    <property type="entry name" value="DUF1858 DOMAIN-CONTAINING PROTEIN"/>
    <property type="match status" value="1"/>
</dbReference>
<dbReference type="NCBIfam" id="TIGR03980">
    <property type="entry name" value="prismane_assoc"/>
    <property type="match status" value="1"/>
</dbReference>
<protein>
    <submittedName>
        <fullName evidence="1">DUF1858 domain-containing protein</fullName>
    </submittedName>
</protein>